<dbReference type="Proteomes" id="UP000326759">
    <property type="component" value="Unassembled WGS sequence"/>
</dbReference>
<proteinExistence type="predicted"/>
<dbReference type="AlphaFoldDB" id="A0A5N5SQW3"/>
<evidence type="ECO:0000256" key="1">
    <source>
        <dbReference type="SAM" id="MobiDB-lite"/>
    </source>
</evidence>
<organism evidence="2 3">
    <name type="scientific">Armadillidium nasatum</name>
    <dbReference type="NCBI Taxonomy" id="96803"/>
    <lineage>
        <taxon>Eukaryota</taxon>
        <taxon>Metazoa</taxon>
        <taxon>Ecdysozoa</taxon>
        <taxon>Arthropoda</taxon>
        <taxon>Crustacea</taxon>
        <taxon>Multicrustacea</taxon>
        <taxon>Malacostraca</taxon>
        <taxon>Eumalacostraca</taxon>
        <taxon>Peracarida</taxon>
        <taxon>Isopoda</taxon>
        <taxon>Oniscidea</taxon>
        <taxon>Crinocheta</taxon>
        <taxon>Armadillidiidae</taxon>
        <taxon>Armadillidium</taxon>
    </lineage>
</organism>
<dbReference type="EMBL" id="SEYY01021807">
    <property type="protein sequence ID" value="KAB7496039.1"/>
    <property type="molecule type" value="Genomic_DNA"/>
</dbReference>
<comment type="caution">
    <text evidence="2">The sequence shown here is derived from an EMBL/GenBank/DDBJ whole genome shotgun (WGS) entry which is preliminary data.</text>
</comment>
<accession>A0A5N5SQW3</accession>
<evidence type="ECO:0000313" key="2">
    <source>
        <dbReference type="EMBL" id="KAB7496039.1"/>
    </source>
</evidence>
<reference evidence="2 3" key="1">
    <citation type="journal article" date="2019" name="PLoS Biol.">
        <title>Sex chromosomes control vertical transmission of feminizing Wolbachia symbionts in an isopod.</title>
        <authorList>
            <person name="Becking T."/>
            <person name="Chebbi M.A."/>
            <person name="Giraud I."/>
            <person name="Moumen B."/>
            <person name="Laverre T."/>
            <person name="Caubet Y."/>
            <person name="Peccoud J."/>
            <person name="Gilbert C."/>
            <person name="Cordaux R."/>
        </authorList>
    </citation>
    <scope>NUCLEOTIDE SEQUENCE [LARGE SCALE GENOMIC DNA]</scope>
    <source>
        <strain evidence="2">ANa2</strain>
        <tissue evidence="2">Whole body excluding digestive tract and cuticle</tissue>
    </source>
</reference>
<gene>
    <name evidence="2" type="ORF">Anas_10047</name>
</gene>
<dbReference type="OrthoDB" id="10494956at2759"/>
<name>A0A5N5SQW3_9CRUS</name>
<keyword evidence="3" id="KW-1185">Reference proteome</keyword>
<protein>
    <submittedName>
        <fullName evidence="2">Uncharacterized protein</fullName>
    </submittedName>
</protein>
<evidence type="ECO:0000313" key="3">
    <source>
        <dbReference type="Proteomes" id="UP000326759"/>
    </source>
</evidence>
<sequence>MRNDVSDPLFSKLKDMEMENLIQKEANSEKFLSLLLGIVKQFYLKFKLQKTCDEEVDQFLEKIYGMLDCSRIEWADLKNTKDSFGEKIASDYVTLVPILDERKLTEFHVPHTVHFSPITYDVSKIYKSNILKPVPNHEPILNHHLSVLNETCNVETPVSSKKFSSLKGTPPSRKESLDKETVLCDSILGNDIPESPNATFSEESQTAYSESEAVTSRPLSPVLSFANTTITITKDSPISDKETCIKKDDDTVFCSDYDPLQASINLDVPSPASVNSGDSSQSLVNSTFSVLNPENITGTHSPNITGTHSPKITGTYSPKIMSTHSPREKVTTLQPIQNVKNVMKKSTSFVQKNGSNSALKNKENKGAKTVAFGSSYSGTPKRKLSSKRSITFSQLPNVTTEQSKKRASSIDLFRGGEQFTNGSESKRVDSTVNEFPGVKSEFGKCLTPSCSQCWNEKIQPWNPVENPFKKHQSYWSEALVSSFKR</sequence>
<feature type="region of interest" description="Disordered" evidence="1">
    <location>
        <begin position="403"/>
        <end position="428"/>
    </location>
</feature>